<dbReference type="OrthoDB" id="6161613at2759"/>
<name>A0A6J8BFZ2_MYTCO</name>
<dbReference type="AlphaFoldDB" id="A0A6J8BFZ2"/>
<dbReference type="EMBL" id="CACVKT020002962">
    <property type="protein sequence ID" value="CAC5381017.1"/>
    <property type="molecule type" value="Genomic_DNA"/>
</dbReference>
<organism evidence="1 2">
    <name type="scientific">Mytilus coruscus</name>
    <name type="common">Sea mussel</name>
    <dbReference type="NCBI Taxonomy" id="42192"/>
    <lineage>
        <taxon>Eukaryota</taxon>
        <taxon>Metazoa</taxon>
        <taxon>Spiralia</taxon>
        <taxon>Lophotrochozoa</taxon>
        <taxon>Mollusca</taxon>
        <taxon>Bivalvia</taxon>
        <taxon>Autobranchia</taxon>
        <taxon>Pteriomorphia</taxon>
        <taxon>Mytilida</taxon>
        <taxon>Mytiloidea</taxon>
        <taxon>Mytilidae</taxon>
        <taxon>Mytilinae</taxon>
        <taxon>Mytilus</taxon>
    </lineage>
</organism>
<accession>A0A6J8BFZ2</accession>
<reference evidence="1 2" key="1">
    <citation type="submission" date="2020-06" db="EMBL/GenBank/DDBJ databases">
        <authorList>
            <person name="Li R."/>
            <person name="Bekaert M."/>
        </authorList>
    </citation>
    <scope>NUCLEOTIDE SEQUENCE [LARGE SCALE GENOMIC DNA]</scope>
    <source>
        <strain evidence="2">wild</strain>
    </source>
</reference>
<evidence type="ECO:0000313" key="1">
    <source>
        <dbReference type="EMBL" id="CAC5381017.1"/>
    </source>
</evidence>
<keyword evidence="2" id="KW-1185">Reference proteome</keyword>
<dbReference type="Proteomes" id="UP000507470">
    <property type="component" value="Unassembled WGS sequence"/>
</dbReference>
<proteinExistence type="predicted"/>
<evidence type="ECO:0000313" key="2">
    <source>
        <dbReference type="Proteomes" id="UP000507470"/>
    </source>
</evidence>
<protein>
    <submittedName>
        <fullName evidence="1">Uncharacterized protein</fullName>
    </submittedName>
</protein>
<gene>
    <name evidence="1" type="ORF">MCOR_16933</name>
</gene>
<sequence>MNTRTCQTVEDPSTYSVVELNCLYEGKGRYLFEGPSSIRRVTIDRLTEESIIIILGDLHEFFVLTGKPDLCSLISVPKSTIVKIGSAYCSPLAVSTDVYVTQTPDQTQTLQTPHPVQATSQEMMSHIVTSNDRTFKTPHQVQATSQEVVSHIVTSNDKTTQTTHQAQVTSQKVAEHTVVWEKQTNQASGEETDTGIDSTPWIVTTAIVLAENLQLVILSAIGVLYAVRRYWILHDRNLQNLILILQNIQAVIRLSPLPQPAPLNQPQLNAEEPIIPLNQPQLNAEEPVIIPNQPHLNVDEPVIPLRRSQRIKKPVQRLTM</sequence>